<dbReference type="AlphaFoldDB" id="A0AAV4D6N0"/>
<dbReference type="Proteomes" id="UP000735302">
    <property type="component" value="Unassembled WGS sequence"/>
</dbReference>
<proteinExistence type="predicted"/>
<accession>A0AAV4D6N0</accession>
<keyword evidence="3" id="KW-1185">Reference proteome</keyword>
<comment type="caution">
    <text evidence="2">The sequence shown here is derived from an EMBL/GenBank/DDBJ whole genome shotgun (WGS) entry which is preliminary data.</text>
</comment>
<gene>
    <name evidence="2" type="ORF">PoB_006615000</name>
</gene>
<feature type="compositionally biased region" description="Low complexity" evidence="1">
    <location>
        <begin position="122"/>
        <end position="134"/>
    </location>
</feature>
<evidence type="ECO:0000313" key="3">
    <source>
        <dbReference type="Proteomes" id="UP000735302"/>
    </source>
</evidence>
<organism evidence="2 3">
    <name type="scientific">Plakobranchus ocellatus</name>
    <dbReference type="NCBI Taxonomy" id="259542"/>
    <lineage>
        <taxon>Eukaryota</taxon>
        <taxon>Metazoa</taxon>
        <taxon>Spiralia</taxon>
        <taxon>Lophotrochozoa</taxon>
        <taxon>Mollusca</taxon>
        <taxon>Gastropoda</taxon>
        <taxon>Heterobranchia</taxon>
        <taxon>Euthyneura</taxon>
        <taxon>Panpulmonata</taxon>
        <taxon>Sacoglossa</taxon>
        <taxon>Placobranchoidea</taxon>
        <taxon>Plakobranchidae</taxon>
        <taxon>Plakobranchus</taxon>
    </lineage>
</organism>
<feature type="region of interest" description="Disordered" evidence="1">
    <location>
        <begin position="83"/>
        <end position="134"/>
    </location>
</feature>
<sequence length="134" mass="15175">MMLGKNEKSSVKEDIEAEKRNTLNWLTLLRTASRLTVVMHLRADYLQRRWNYLCPTSSIIEARHLITVPVSLRRRCIINARLPRRRPQQGDLRLSGPPSGQGTSGGARTRDRRVPAVLRADPLTTIPPTSPLTL</sequence>
<reference evidence="2 3" key="1">
    <citation type="journal article" date="2021" name="Elife">
        <title>Chloroplast acquisition without the gene transfer in kleptoplastic sea slugs, Plakobranchus ocellatus.</title>
        <authorList>
            <person name="Maeda T."/>
            <person name="Takahashi S."/>
            <person name="Yoshida T."/>
            <person name="Shimamura S."/>
            <person name="Takaki Y."/>
            <person name="Nagai Y."/>
            <person name="Toyoda A."/>
            <person name="Suzuki Y."/>
            <person name="Arimoto A."/>
            <person name="Ishii H."/>
            <person name="Satoh N."/>
            <person name="Nishiyama T."/>
            <person name="Hasebe M."/>
            <person name="Maruyama T."/>
            <person name="Minagawa J."/>
            <person name="Obokata J."/>
            <person name="Shigenobu S."/>
        </authorList>
    </citation>
    <scope>NUCLEOTIDE SEQUENCE [LARGE SCALE GENOMIC DNA]</scope>
</reference>
<protein>
    <recommendedName>
        <fullName evidence="4">DUF202 domain-containing protein</fullName>
    </recommendedName>
</protein>
<evidence type="ECO:0008006" key="4">
    <source>
        <dbReference type="Google" id="ProtNLM"/>
    </source>
</evidence>
<evidence type="ECO:0000313" key="2">
    <source>
        <dbReference type="EMBL" id="GFO39645.1"/>
    </source>
</evidence>
<dbReference type="EMBL" id="BLXT01007504">
    <property type="protein sequence ID" value="GFO39645.1"/>
    <property type="molecule type" value="Genomic_DNA"/>
</dbReference>
<name>A0AAV4D6N0_9GAST</name>
<evidence type="ECO:0000256" key="1">
    <source>
        <dbReference type="SAM" id="MobiDB-lite"/>
    </source>
</evidence>